<sequence>MPPLGGKGKSKGREARQSRSRNTTPSSVVSAAVSVEPAHTAYLDIPMGNLVIPTNISYDDILERHGGGGGIPDPKHLETLANDLKILSQLAETRSQAYDAGMRELCRRRKAALDDEREREQASREAEEKQSMKRAAEDDDDGRGRKGSKPKRRKDKGSAGEERPLTHGAHGVARQDGVGILSKDTTESGEPRKAHKGAPIPQKLKNEAGSGSSSSLSPPSQVQSPGLVPPAVDADSARASPSLSSSSLDSHQPPPAPSIPQYQTFGPDPSKFDDPTIYHIREVRDDMTDDEKKEIYCVAQFPHDDLSNLIAGTPPDKDFSNAKPSNQVNANTFAAYIEPYLRPLTEEDMGFLKERGDRSTPFLMPRRGKRHYAEIWAEEDGSISLDVPQQGRDKLPPNQPRGSMEQMDDETAETDQISAGPLLNRLLSAMRYEHRPSPGEDKEKPNGVVNGVGESSINGFTNGDINMDMDFMGEDKQERIPPATCMPESAQPSWKVPTTKLDYTQMDERLKAELRFIGFLGPESEPDYDAHYDDDVAERLRALQTELKQQSIINGARKARVLELAKERMAHQEYSTILEDLDSQVQQAYLKRTRTLGKGKKHAKRPGGAGGGSHFVTAGGSAGVTKPGIGDAARQLMERRKKWMDSIGPVFNEDVTRVRGPGEGIFEEADLQPLVQAEREGWDEEGE</sequence>
<keyword evidence="3" id="KW-0805">Transcription regulation</keyword>
<accession>A0A1W5D4H3</accession>
<gene>
    <name evidence="7" type="ORF">FRX48_01021</name>
</gene>
<feature type="region of interest" description="Disordered" evidence="6">
    <location>
        <begin position="111"/>
        <end position="275"/>
    </location>
</feature>
<evidence type="ECO:0000256" key="5">
    <source>
        <dbReference type="ARBA" id="ARBA00023242"/>
    </source>
</evidence>
<feature type="compositionally biased region" description="Basic and acidic residues" evidence="6">
    <location>
        <begin position="156"/>
        <end position="165"/>
    </location>
</feature>
<dbReference type="GO" id="GO:0003713">
    <property type="term" value="F:transcription coactivator activity"/>
    <property type="evidence" value="ECO:0007669"/>
    <property type="project" value="TreeGrafter"/>
</dbReference>
<feature type="region of interest" description="Disordered" evidence="6">
    <location>
        <begin position="663"/>
        <end position="687"/>
    </location>
</feature>
<evidence type="ECO:0000256" key="6">
    <source>
        <dbReference type="SAM" id="MobiDB-lite"/>
    </source>
</evidence>
<keyword evidence="5" id="KW-0539">Nucleus</keyword>
<dbReference type="Pfam" id="PF10198">
    <property type="entry name" value="Ada3"/>
    <property type="match status" value="1"/>
</dbReference>
<evidence type="ECO:0000313" key="9">
    <source>
        <dbReference type="Proteomes" id="UP000192927"/>
    </source>
</evidence>
<evidence type="ECO:0000256" key="4">
    <source>
        <dbReference type="ARBA" id="ARBA00023163"/>
    </source>
</evidence>
<feature type="compositionally biased region" description="Basic residues" evidence="6">
    <location>
        <begin position="145"/>
        <end position="155"/>
    </location>
</feature>
<feature type="region of interest" description="Disordered" evidence="6">
    <location>
        <begin position="1"/>
        <end position="31"/>
    </location>
</feature>
<dbReference type="PANTHER" id="PTHR13556">
    <property type="entry name" value="TRANSCRIPTIONAL ADAPTER 3-RELATED"/>
    <property type="match status" value="1"/>
</dbReference>
<comment type="subcellular location">
    <subcellularLocation>
        <location evidence="1">Nucleus</location>
    </subcellularLocation>
</comment>
<dbReference type="EMBL" id="FWEW01001985">
    <property type="protein sequence ID" value="SLM37965.1"/>
    <property type="molecule type" value="Genomic_DNA"/>
</dbReference>
<evidence type="ECO:0000256" key="1">
    <source>
        <dbReference type="ARBA" id="ARBA00004123"/>
    </source>
</evidence>
<keyword evidence="8" id="KW-0808">Transferase</keyword>
<dbReference type="OrthoDB" id="1232at2759"/>
<dbReference type="AlphaFoldDB" id="A0A1W5D4H3"/>
<proteinExistence type="inferred from homology"/>
<dbReference type="EMBL" id="VXIT01000001">
    <property type="protein sequence ID" value="KAA6416301.1"/>
    <property type="molecule type" value="Genomic_DNA"/>
</dbReference>
<dbReference type="GO" id="GO:0006357">
    <property type="term" value="P:regulation of transcription by RNA polymerase II"/>
    <property type="evidence" value="ECO:0007669"/>
    <property type="project" value="TreeGrafter"/>
</dbReference>
<protein>
    <submittedName>
        <fullName evidence="8">Histone acetyltransferases subunit 3</fullName>
    </submittedName>
</protein>
<feature type="region of interest" description="Disordered" evidence="6">
    <location>
        <begin position="596"/>
        <end position="627"/>
    </location>
</feature>
<dbReference type="Proteomes" id="UP000324767">
    <property type="component" value="Unassembled WGS sequence"/>
</dbReference>
<evidence type="ECO:0000313" key="7">
    <source>
        <dbReference type="EMBL" id="KAA6416301.1"/>
    </source>
</evidence>
<evidence type="ECO:0000313" key="8">
    <source>
        <dbReference type="EMBL" id="SLM37965.1"/>
    </source>
</evidence>
<evidence type="ECO:0000256" key="3">
    <source>
        <dbReference type="ARBA" id="ARBA00023015"/>
    </source>
</evidence>
<reference evidence="9" key="1">
    <citation type="submission" date="2017-03" db="EMBL/GenBank/DDBJ databases">
        <authorList>
            <person name="Sharma R."/>
            <person name="Thines M."/>
        </authorList>
    </citation>
    <scope>NUCLEOTIDE SEQUENCE [LARGE SCALE GENOMIC DNA]</scope>
</reference>
<dbReference type="PANTHER" id="PTHR13556:SF2">
    <property type="entry name" value="TRANSCRIPTIONAL ADAPTER 3"/>
    <property type="match status" value="1"/>
</dbReference>
<name>A0A1W5D4H3_9LECA</name>
<dbReference type="GO" id="GO:0000124">
    <property type="term" value="C:SAGA complex"/>
    <property type="evidence" value="ECO:0007669"/>
    <property type="project" value="TreeGrafter"/>
</dbReference>
<dbReference type="Proteomes" id="UP000192927">
    <property type="component" value="Unassembled WGS sequence"/>
</dbReference>
<feature type="compositionally biased region" description="Low complexity" evidence="6">
    <location>
        <begin position="210"/>
        <end position="250"/>
    </location>
</feature>
<organism evidence="8 9">
    <name type="scientific">Lasallia pustulata</name>
    <dbReference type="NCBI Taxonomy" id="136370"/>
    <lineage>
        <taxon>Eukaryota</taxon>
        <taxon>Fungi</taxon>
        <taxon>Dikarya</taxon>
        <taxon>Ascomycota</taxon>
        <taxon>Pezizomycotina</taxon>
        <taxon>Lecanoromycetes</taxon>
        <taxon>OSLEUM clade</taxon>
        <taxon>Umbilicariomycetidae</taxon>
        <taxon>Umbilicariales</taxon>
        <taxon>Umbilicariaceae</taxon>
        <taxon>Lasallia</taxon>
    </lineage>
</organism>
<reference evidence="7 10" key="3">
    <citation type="submission" date="2019-09" db="EMBL/GenBank/DDBJ databases">
        <title>The hologenome of the rock-dwelling lichen Lasallia pustulata.</title>
        <authorList>
            <person name="Greshake Tzovaras B."/>
            <person name="Segers F."/>
            <person name="Bicker A."/>
            <person name="Dal Grande F."/>
            <person name="Otte J."/>
            <person name="Hankeln T."/>
            <person name="Schmitt I."/>
            <person name="Ebersberger I."/>
        </authorList>
    </citation>
    <scope>NUCLEOTIDE SEQUENCE [LARGE SCALE GENOMIC DNA]</scope>
    <source>
        <strain evidence="7">A1-1</strain>
    </source>
</reference>
<dbReference type="InterPro" id="IPR019340">
    <property type="entry name" value="Histone_AcTrfase_su3"/>
</dbReference>
<dbReference type="GO" id="GO:0016740">
    <property type="term" value="F:transferase activity"/>
    <property type="evidence" value="ECO:0007669"/>
    <property type="project" value="UniProtKB-KW"/>
</dbReference>
<reference evidence="8" key="2">
    <citation type="submission" date="2017-03" db="EMBL/GenBank/DDBJ databases">
        <authorList>
            <person name="Afonso C.L."/>
            <person name="Miller P.J."/>
            <person name="Scott M.A."/>
            <person name="Spackman E."/>
            <person name="Goraichik I."/>
            <person name="Dimitrov K.M."/>
            <person name="Suarez D.L."/>
            <person name="Swayne D.E."/>
        </authorList>
    </citation>
    <scope>NUCLEOTIDE SEQUENCE [LARGE SCALE GENOMIC DNA]</scope>
</reference>
<feature type="region of interest" description="Disordered" evidence="6">
    <location>
        <begin position="379"/>
        <end position="414"/>
    </location>
</feature>
<dbReference type="GO" id="GO:0005634">
    <property type="term" value="C:nucleus"/>
    <property type="evidence" value="ECO:0007669"/>
    <property type="project" value="UniProtKB-SubCell"/>
</dbReference>
<comment type="similarity">
    <text evidence="2">Belongs to the NGG1 family.</text>
</comment>
<evidence type="ECO:0000313" key="10">
    <source>
        <dbReference type="Proteomes" id="UP000324767"/>
    </source>
</evidence>
<feature type="compositionally biased region" description="Basic residues" evidence="6">
    <location>
        <begin position="596"/>
        <end position="605"/>
    </location>
</feature>
<keyword evidence="9" id="KW-1185">Reference proteome</keyword>
<feature type="compositionally biased region" description="Basic and acidic residues" evidence="6">
    <location>
        <begin position="111"/>
        <end position="136"/>
    </location>
</feature>
<evidence type="ECO:0000256" key="2">
    <source>
        <dbReference type="ARBA" id="ARBA00005330"/>
    </source>
</evidence>
<keyword evidence="4" id="KW-0804">Transcription</keyword>